<dbReference type="InterPro" id="IPR017972">
    <property type="entry name" value="Cyt_P450_CS"/>
</dbReference>
<dbReference type="PANTHER" id="PTHR24303">
    <property type="entry name" value="HEME-BINDING MONOOXYGENASE FAMILY"/>
    <property type="match status" value="1"/>
</dbReference>
<feature type="binding site" description="axial binding residue" evidence="7">
    <location>
        <position position="467"/>
    </location>
    <ligand>
        <name>heme</name>
        <dbReference type="ChEBI" id="CHEBI:30413"/>
    </ligand>
    <ligandPart>
        <name>Fe</name>
        <dbReference type="ChEBI" id="CHEBI:18248"/>
    </ligandPart>
</feature>
<dbReference type="InterPro" id="IPR001128">
    <property type="entry name" value="Cyt_P450"/>
</dbReference>
<dbReference type="PRINTS" id="PR00385">
    <property type="entry name" value="P450"/>
</dbReference>
<dbReference type="PROSITE" id="PS00086">
    <property type="entry name" value="CYTOCHROME_P450"/>
    <property type="match status" value="1"/>
</dbReference>
<gene>
    <name evidence="10" type="ORF">R5R35_013148</name>
</gene>
<comment type="cofactor">
    <cofactor evidence="1 7">
        <name>heme</name>
        <dbReference type="ChEBI" id="CHEBI:30413"/>
    </cofactor>
</comment>
<dbReference type="GO" id="GO:0020037">
    <property type="term" value="F:heme binding"/>
    <property type="evidence" value="ECO:0007669"/>
    <property type="project" value="InterPro"/>
</dbReference>
<organism evidence="10 11">
    <name type="scientific">Gryllus longicercus</name>
    <dbReference type="NCBI Taxonomy" id="2509291"/>
    <lineage>
        <taxon>Eukaryota</taxon>
        <taxon>Metazoa</taxon>
        <taxon>Ecdysozoa</taxon>
        <taxon>Arthropoda</taxon>
        <taxon>Hexapoda</taxon>
        <taxon>Insecta</taxon>
        <taxon>Pterygota</taxon>
        <taxon>Neoptera</taxon>
        <taxon>Polyneoptera</taxon>
        <taxon>Orthoptera</taxon>
        <taxon>Ensifera</taxon>
        <taxon>Gryllidea</taxon>
        <taxon>Grylloidea</taxon>
        <taxon>Gryllidae</taxon>
        <taxon>Gryllinae</taxon>
        <taxon>Gryllus</taxon>
    </lineage>
</organism>
<evidence type="ECO:0000256" key="4">
    <source>
        <dbReference type="ARBA" id="ARBA00023002"/>
    </source>
</evidence>
<evidence type="ECO:0000256" key="2">
    <source>
        <dbReference type="ARBA" id="ARBA00010617"/>
    </source>
</evidence>
<dbReference type="Pfam" id="PF00067">
    <property type="entry name" value="p450"/>
    <property type="match status" value="1"/>
</dbReference>
<name>A0AAN9VCX0_9ORTH</name>
<reference evidence="10 11" key="1">
    <citation type="submission" date="2024-03" db="EMBL/GenBank/DDBJ databases">
        <title>The genome assembly and annotation of the cricket Gryllus longicercus Weissman &amp; Gray.</title>
        <authorList>
            <person name="Szrajer S."/>
            <person name="Gray D."/>
            <person name="Ylla G."/>
        </authorList>
    </citation>
    <scope>NUCLEOTIDE SEQUENCE [LARGE SCALE GENOMIC DNA]</scope>
    <source>
        <strain evidence="10">DAG 2021-001</strain>
        <tissue evidence="10">Whole body minus gut</tissue>
    </source>
</reference>
<dbReference type="PANTHER" id="PTHR24303:SF31">
    <property type="entry name" value="CYTOCHROME P450 307A1-RELATED"/>
    <property type="match status" value="1"/>
</dbReference>
<evidence type="ECO:0000256" key="5">
    <source>
        <dbReference type="ARBA" id="ARBA00023004"/>
    </source>
</evidence>
<feature type="chain" id="PRO_5042933267" description="Cytochrome P450" evidence="9">
    <location>
        <begin position="19"/>
        <end position="524"/>
    </location>
</feature>
<evidence type="ECO:0000256" key="7">
    <source>
        <dbReference type="PIRSR" id="PIRSR602401-1"/>
    </source>
</evidence>
<dbReference type="GO" id="GO:0005506">
    <property type="term" value="F:iron ion binding"/>
    <property type="evidence" value="ECO:0007669"/>
    <property type="project" value="InterPro"/>
</dbReference>
<protein>
    <recommendedName>
        <fullName evidence="12">Cytochrome P450</fullName>
    </recommendedName>
</protein>
<evidence type="ECO:0000256" key="1">
    <source>
        <dbReference type="ARBA" id="ARBA00001971"/>
    </source>
</evidence>
<keyword evidence="9" id="KW-0732">Signal</keyword>
<dbReference type="GO" id="GO:0016705">
    <property type="term" value="F:oxidoreductase activity, acting on paired donors, with incorporation or reduction of molecular oxygen"/>
    <property type="evidence" value="ECO:0007669"/>
    <property type="project" value="InterPro"/>
</dbReference>
<dbReference type="InterPro" id="IPR036396">
    <property type="entry name" value="Cyt_P450_sf"/>
</dbReference>
<comment type="similarity">
    <text evidence="2 8">Belongs to the cytochrome P450 family.</text>
</comment>
<keyword evidence="3 7" id="KW-0479">Metal-binding</keyword>
<evidence type="ECO:0000256" key="3">
    <source>
        <dbReference type="ARBA" id="ARBA00022723"/>
    </source>
</evidence>
<comment type="caution">
    <text evidence="10">The sequence shown here is derived from an EMBL/GenBank/DDBJ whole genome shotgun (WGS) entry which is preliminary data.</text>
</comment>
<keyword evidence="7 8" id="KW-0349">Heme</keyword>
<dbReference type="InterPro" id="IPR002401">
    <property type="entry name" value="Cyt_P450_E_grp-I"/>
</dbReference>
<proteinExistence type="inferred from homology"/>
<keyword evidence="5 7" id="KW-0408">Iron</keyword>
<dbReference type="GO" id="GO:0004497">
    <property type="term" value="F:monooxygenase activity"/>
    <property type="evidence" value="ECO:0007669"/>
    <property type="project" value="UniProtKB-KW"/>
</dbReference>
<dbReference type="Gene3D" id="1.10.630.10">
    <property type="entry name" value="Cytochrome P450"/>
    <property type="match status" value="1"/>
</dbReference>
<accession>A0AAN9VCX0</accession>
<keyword evidence="11" id="KW-1185">Reference proteome</keyword>
<evidence type="ECO:0008006" key="12">
    <source>
        <dbReference type="Google" id="ProtNLM"/>
    </source>
</evidence>
<sequence length="524" mass="56893">MAFLVTAALLALAAVAAGLLALAARVRGRSRPSGLVGGAGAPAKAKAVAPGPRPWPLLGSLHLLGKHDVPFQALSALSRVYGDIYAITLGSTPCVVVNSFDLIREVLISKGAHFGGRPDFMRFHALFGGDRNNSLALCDWSELQKTRRSIARMYCSPRTASAHFDALAVACDAEAARLLRAFDARVAAAAPCGGAVRAKPLLQMACANIFTGYMCSTSFDYDDPAFQHMVNNFDEIFWEINQGYAVDFLPWLRPAYSSHLRKIQRWASEIRTFIMAHIIGPRRAAMAGEGAGEGDAPPRDFTEALLRHLDADPDLNWEHVIFELEDFVGGHSAVGNLAWLLLGAAARDPRVMERVRAEADAATGGGARPLGIFDRARMPYTDAAILETLRVASSPIVPHVSTQDTDIAGYAVEKGTVVFLNNYELNTSPQHWHEPERFQPERFLSADGTRVVKPDFFIPFSTGKRTCIGQRLVQSITFLLAGALLQRYDVAVVEEELPHSLPACVALPPHTYPLAFRPRASSAA</sequence>
<dbReference type="Proteomes" id="UP001378592">
    <property type="component" value="Unassembled WGS sequence"/>
</dbReference>
<evidence type="ECO:0000313" key="10">
    <source>
        <dbReference type="EMBL" id="KAK7793666.1"/>
    </source>
</evidence>
<keyword evidence="4 8" id="KW-0560">Oxidoreductase</keyword>
<dbReference type="EMBL" id="JAZDUA010000367">
    <property type="protein sequence ID" value="KAK7793666.1"/>
    <property type="molecule type" value="Genomic_DNA"/>
</dbReference>
<dbReference type="SUPFAM" id="SSF48264">
    <property type="entry name" value="Cytochrome P450"/>
    <property type="match status" value="1"/>
</dbReference>
<dbReference type="AlphaFoldDB" id="A0AAN9VCX0"/>
<evidence type="ECO:0000256" key="8">
    <source>
        <dbReference type="RuleBase" id="RU000461"/>
    </source>
</evidence>
<dbReference type="PRINTS" id="PR00463">
    <property type="entry name" value="EP450I"/>
</dbReference>
<evidence type="ECO:0000256" key="9">
    <source>
        <dbReference type="SAM" id="SignalP"/>
    </source>
</evidence>
<keyword evidence="6 8" id="KW-0503">Monooxygenase</keyword>
<evidence type="ECO:0000313" key="11">
    <source>
        <dbReference type="Proteomes" id="UP001378592"/>
    </source>
</evidence>
<evidence type="ECO:0000256" key="6">
    <source>
        <dbReference type="ARBA" id="ARBA00023033"/>
    </source>
</evidence>
<feature type="signal peptide" evidence="9">
    <location>
        <begin position="1"/>
        <end position="18"/>
    </location>
</feature>